<dbReference type="SUPFAM" id="SSF47473">
    <property type="entry name" value="EF-hand"/>
    <property type="match status" value="1"/>
</dbReference>
<dbReference type="EMBL" id="GG662521">
    <property type="protein sequence ID" value="EAR83129.1"/>
    <property type="molecule type" value="Genomic_DNA"/>
</dbReference>
<dbReference type="PROSITE" id="PS50222">
    <property type="entry name" value="EF_HAND_2"/>
    <property type="match status" value="3"/>
</dbReference>
<dbReference type="OrthoDB" id="40902at2759"/>
<dbReference type="PROSITE" id="PS00108">
    <property type="entry name" value="PROTEIN_KINASE_ST"/>
    <property type="match status" value="1"/>
</dbReference>
<feature type="domain" description="EF-hand" evidence="33">
    <location>
        <begin position="452"/>
        <end position="487"/>
    </location>
</feature>
<keyword evidence="23" id="KW-0449">Lipoprotein</keyword>
<evidence type="ECO:0000256" key="31">
    <source>
        <dbReference type="RuleBase" id="RU000304"/>
    </source>
</evidence>
<feature type="binding site" evidence="30">
    <location>
        <position position="59"/>
    </location>
    <ligand>
        <name>ATP</name>
        <dbReference type="ChEBI" id="CHEBI:30616"/>
    </ligand>
</feature>
<evidence type="ECO:0000256" key="9">
    <source>
        <dbReference type="ARBA" id="ARBA00022527"/>
    </source>
</evidence>
<dbReference type="OMA" id="MASKWIQ"/>
<gene>
    <name evidence="34" type="ORF">TTHERM_01014460</name>
</gene>
<keyword evidence="17 30" id="KW-0067">ATP-binding</keyword>
<evidence type="ECO:0000256" key="19">
    <source>
        <dbReference type="ARBA" id="ARBA00022870"/>
    </source>
</evidence>
<keyword evidence="13" id="KW-0677">Repeat</keyword>
<keyword evidence="18" id="KW-0282">Flagellum</keyword>
<comment type="similarity">
    <text evidence="24">Belongs to the protein kinase superfamily. Ser/Thr protein kinase family. CDPK subfamily.</text>
</comment>
<dbReference type="GO" id="GO:0004674">
    <property type="term" value="F:protein serine/threonine kinase activity"/>
    <property type="evidence" value="ECO:0007669"/>
    <property type="project" value="UniProtKB-KW"/>
</dbReference>
<dbReference type="InterPro" id="IPR011992">
    <property type="entry name" value="EF-hand-dom_pair"/>
</dbReference>
<dbReference type="Pfam" id="PF00069">
    <property type="entry name" value="Pkinase"/>
    <property type="match status" value="1"/>
</dbReference>
<evidence type="ECO:0000256" key="22">
    <source>
        <dbReference type="ARBA" id="ARBA00023273"/>
    </source>
</evidence>
<dbReference type="GO" id="GO:0005524">
    <property type="term" value="F:ATP binding"/>
    <property type="evidence" value="ECO:0007669"/>
    <property type="project" value="UniProtKB-UniRule"/>
</dbReference>
<dbReference type="KEGG" id="tet:TTHERM_01014460"/>
<evidence type="ECO:0000256" key="1">
    <source>
        <dbReference type="ARBA" id="ARBA00001946"/>
    </source>
</evidence>
<dbReference type="eggNOG" id="KOG0032">
    <property type="taxonomic scope" value="Eukaryota"/>
</dbReference>
<dbReference type="GO" id="GO:0020002">
    <property type="term" value="C:host cell plasma membrane"/>
    <property type="evidence" value="ECO:0007669"/>
    <property type="project" value="UniProtKB-SubCell"/>
</dbReference>
<dbReference type="InterPro" id="IPR017441">
    <property type="entry name" value="Protein_kinase_ATP_BS"/>
</dbReference>
<evidence type="ECO:0000256" key="16">
    <source>
        <dbReference type="ARBA" id="ARBA00022837"/>
    </source>
</evidence>
<evidence type="ECO:0000256" key="27">
    <source>
        <dbReference type="ARBA" id="ARBA00056933"/>
    </source>
</evidence>
<dbReference type="FunFam" id="1.10.238.10:FF:000003">
    <property type="entry name" value="Calmodulin A"/>
    <property type="match status" value="1"/>
</dbReference>
<dbReference type="Gene3D" id="3.30.200.20">
    <property type="entry name" value="Phosphorylase Kinase, domain 1"/>
    <property type="match status" value="1"/>
</dbReference>
<dbReference type="Proteomes" id="UP000009168">
    <property type="component" value="Unassembled WGS sequence"/>
</dbReference>
<reference evidence="35" key="1">
    <citation type="journal article" date="2006" name="PLoS Biol.">
        <title>Macronuclear genome sequence of the ciliate Tetrahymena thermophila, a model eukaryote.</title>
        <authorList>
            <person name="Eisen J.A."/>
            <person name="Coyne R.S."/>
            <person name="Wu M."/>
            <person name="Wu D."/>
            <person name="Thiagarajan M."/>
            <person name="Wortman J.R."/>
            <person name="Badger J.H."/>
            <person name="Ren Q."/>
            <person name="Amedeo P."/>
            <person name="Jones K.M."/>
            <person name="Tallon L.J."/>
            <person name="Delcher A.L."/>
            <person name="Salzberg S.L."/>
            <person name="Silva J.C."/>
            <person name="Haas B.J."/>
            <person name="Majoros W.H."/>
            <person name="Farzad M."/>
            <person name="Carlton J.M."/>
            <person name="Smith R.K. Jr."/>
            <person name="Garg J."/>
            <person name="Pearlman R.E."/>
            <person name="Karrer K.M."/>
            <person name="Sun L."/>
            <person name="Manning G."/>
            <person name="Elde N.C."/>
            <person name="Turkewitz A.P."/>
            <person name="Asai D.J."/>
            <person name="Wilkes D.E."/>
            <person name="Wang Y."/>
            <person name="Cai H."/>
            <person name="Collins K."/>
            <person name="Stewart B.A."/>
            <person name="Lee S.R."/>
            <person name="Wilamowska K."/>
            <person name="Weinberg Z."/>
            <person name="Ruzzo W.L."/>
            <person name="Wloga D."/>
            <person name="Gaertig J."/>
            <person name="Frankel J."/>
            <person name="Tsao C.-C."/>
            <person name="Gorovsky M.A."/>
            <person name="Keeling P.J."/>
            <person name="Waller R.F."/>
            <person name="Patron N.J."/>
            <person name="Cherry J.M."/>
            <person name="Stover N.A."/>
            <person name="Krieger C.J."/>
            <person name="del Toro C."/>
            <person name="Ryder H.F."/>
            <person name="Williamson S.C."/>
            <person name="Barbeau R.A."/>
            <person name="Hamilton E.P."/>
            <person name="Orias E."/>
        </authorList>
    </citation>
    <scope>NUCLEOTIDE SEQUENCE [LARGE SCALE GENOMIC DNA]</scope>
    <source>
        <strain evidence="35">SB210</strain>
    </source>
</reference>
<keyword evidence="7" id="KW-1003">Cell membrane</keyword>
<keyword evidence="19" id="KW-1043">Host membrane</keyword>
<evidence type="ECO:0000256" key="3">
    <source>
        <dbReference type="ARBA" id="ARBA00004342"/>
    </source>
</evidence>
<evidence type="ECO:0000256" key="18">
    <source>
        <dbReference type="ARBA" id="ARBA00022846"/>
    </source>
</evidence>
<evidence type="ECO:0000259" key="32">
    <source>
        <dbReference type="PROSITE" id="PS50011"/>
    </source>
</evidence>
<protein>
    <recommendedName>
        <fullName evidence="29">Calcium-dependent protein kinase 1</fullName>
        <ecNumber evidence="6">2.7.11.1</ecNumber>
    </recommendedName>
</protein>
<evidence type="ECO:0000256" key="29">
    <source>
        <dbReference type="ARBA" id="ARBA00068067"/>
    </source>
</evidence>
<keyword evidence="11" id="KW-0519">Myristate</keyword>
<organism evidence="34 35">
    <name type="scientific">Tetrahymena thermophila (strain SB210)</name>
    <dbReference type="NCBI Taxonomy" id="312017"/>
    <lineage>
        <taxon>Eukaryota</taxon>
        <taxon>Sar</taxon>
        <taxon>Alveolata</taxon>
        <taxon>Ciliophora</taxon>
        <taxon>Intramacronucleata</taxon>
        <taxon>Oligohymenophorea</taxon>
        <taxon>Hymenostomatida</taxon>
        <taxon>Tetrahymenina</taxon>
        <taxon>Tetrahymenidae</taxon>
        <taxon>Tetrahymena</taxon>
    </lineage>
</organism>
<keyword evidence="22" id="KW-0966">Cell projection</keyword>
<dbReference type="InterPro" id="IPR011009">
    <property type="entry name" value="Kinase-like_dom_sf"/>
</dbReference>
<dbReference type="Gene3D" id="1.10.238.10">
    <property type="entry name" value="EF-hand"/>
    <property type="match status" value="2"/>
</dbReference>
<dbReference type="Gene3D" id="1.10.510.10">
    <property type="entry name" value="Transferase(Phosphotransferase) domain 1"/>
    <property type="match status" value="1"/>
</dbReference>
<evidence type="ECO:0000313" key="34">
    <source>
        <dbReference type="EMBL" id="EAR83129.1"/>
    </source>
</evidence>
<evidence type="ECO:0000259" key="33">
    <source>
        <dbReference type="PROSITE" id="PS50222"/>
    </source>
</evidence>
<comment type="catalytic activity">
    <reaction evidence="26">
        <text>L-seryl-[protein] + ATP = O-phospho-L-seryl-[protein] + ADP + H(+)</text>
        <dbReference type="Rhea" id="RHEA:17989"/>
        <dbReference type="Rhea" id="RHEA-COMP:9863"/>
        <dbReference type="Rhea" id="RHEA-COMP:11604"/>
        <dbReference type="ChEBI" id="CHEBI:15378"/>
        <dbReference type="ChEBI" id="CHEBI:29999"/>
        <dbReference type="ChEBI" id="CHEBI:30616"/>
        <dbReference type="ChEBI" id="CHEBI:83421"/>
        <dbReference type="ChEBI" id="CHEBI:456216"/>
        <dbReference type="EC" id="2.7.11.1"/>
    </reaction>
</comment>
<feature type="domain" description="EF-hand" evidence="33">
    <location>
        <begin position="342"/>
        <end position="377"/>
    </location>
</feature>
<dbReference type="AlphaFoldDB" id="Q22CZ0"/>
<keyword evidence="9 31" id="KW-0723">Serine/threonine-protein kinase</keyword>
<keyword evidence="15 34" id="KW-0418">Kinase</keyword>
<dbReference type="InParanoid" id="Q22CZ0"/>
<keyword evidence="10" id="KW-0808">Transferase</keyword>
<name>Q22CZ0_TETTS</name>
<evidence type="ECO:0000256" key="28">
    <source>
        <dbReference type="ARBA" id="ARBA00060437"/>
    </source>
</evidence>
<evidence type="ECO:0000256" key="4">
    <source>
        <dbReference type="ARBA" id="ARBA00004425"/>
    </source>
</evidence>
<keyword evidence="8" id="KW-1032">Host cell membrane</keyword>
<evidence type="ECO:0000256" key="24">
    <source>
        <dbReference type="ARBA" id="ARBA00024334"/>
    </source>
</evidence>
<dbReference type="SUPFAM" id="SSF56112">
    <property type="entry name" value="Protein kinase-like (PK-like)"/>
    <property type="match status" value="1"/>
</dbReference>
<keyword evidence="35" id="KW-1185">Reference proteome</keyword>
<accession>Q22CZ0</accession>
<evidence type="ECO:0000256" key="23">
    <source>
        <dbReference type="ARBA" id="ARBA00023288"/>
    </source>
</evidence>
<evidence type="ECO:0000256" key="8">
    <source>
        <dbReference type="ARBA" id="ARBA00022511"/>
    </source>
</evidence>
<dbReference type="InterPro" id="IPR002048">
    <property type="entry name" value="EF_hand_dom"/>
</dbReference>
<dbReference type="PANTHER" id="PTHR24349">
    <property type="entry name" value="SERINE/THREONINE-PROTEIN KINASE"/>
    <property type="match status" value="1"/>
</dbReference>
<keyword evidence="20" id="KW-0969">Cilium</keyword>
<dbReference type="GO" id="GO:0005886">
    <property type="term" value="C:plasma membrane"/>
    <property type="evidence" value="ECO:0007669"/>
    <property type="project" value="UniProtKB-SubCell"/>
</dbReference>
<dbReference type="HOGENOM" id="CLU_000288_37_4_1"/>
<evidence type="ECO:0000256" key="12">
    <source>
        <dbReference type="ARBA" id="ARBA00022723"/>
    </source>
</evidence>
<keyword evidence="19" id="KW-0472">Membrane</keyword>
<comment type="subunit">
    <text evidence="5">Monomer.</text>
</comment>
<dbReference type="GO" id="GO:0005509">
    <property type="term" value="F:calcium ion binding"/>
    <property type="evidence" value="ECO:0007669"/>
    <property type="project" value="InterPro"/>
</dbReference>
<dbReference type="InterPro" id="IPR008271">
    <property type="entry name" value="Ser/Thr_kinase_AS"/>
</dbReference>
<evidence type="ECO:0000313" key="35">
    <source>
        <dbReference type="Proteomes" id="UP000009168"/>
    </source>
</evidence>
<dbReference type="GeneID" id="7846433"/>
<evidence type="ECO:0000256" key="11">
    <source>
        <dbReference type="ARBA" id="ARBA00022707"/>
    </source>
</evidence>
<evidence type="ECO:0000256" key="30">
    <source>
        <dbReference type="PROSITE-ProRule" id="PRU10141"/>
    </source>
</evidence>
<dbReference type="InterPro" id="IPR000719">
    <property type="entry name" value="Prot_kinase_dom"/>
</dbReference>
<dbReference type="SMART" id="SM00220">
    <property type="entry name" value="S_TKc"/>
    <property type="match status" value="1"/>
</dbReference>
<evidence type="ECO:0000256" key="7">
    <source>
        <dbReference type="ARBA" id="ARBA00022475"/>
    </source>
</evidence>
<evidence type="ECO:0000256" key="2">
    <source>
        <dbReference type="ARBA" id="ARBA00004230"/>
    </source>
</evidence>
<evidence type="ECO:0000256" key="25">
    <source>
        <dbReference type="ARBA" id="ARBA00047899"/>
    </source>
</evidence>
<evidence type="ECO:0000256" key="17">
    <source>
        <dbReference type="ARBA" id="ARBA00022840"/>
    </source>
</evidence>
<dbReference type="FunFam" id="1.10.510.10:FF:000398">
    <property type="entry name" value="Calcium-dependent protein kinase 1"/>
    <property type="match status" value="1"/>
</dbReference>
<comment type="subcellular location">
    <subcellularLocation>
        <location evidence="3">Cell membrane</location>
        <topology evidence="3">Lipid-anchor</topology>
        <orientation evidence="3">Cytoplasmic side</orientation>
    </subcellularLocation>
    <subcellularLocation>
        <location evidence="2">Cell projection</location>
        <location evidence="2">Cilium</location>
        <location evidence="2">Flagellum</location>
    </subcellularLocation>
    <subcellularLocation>
        <location evidence="4">Host cell membrane</location>
        <topology evidence="4">Lipid-anchor</topology>
    </subcellularLocation>
    <subcellularLocation>
        <location evidence="28">Parasitophorous vacuole membrane</location>
        <topology evidence="28">Lipid-anchor</topology>
    </subcellularLocation>
</comment>
<evidence type="ECO:0000256" key="5">
    <source>
        <dbReference type="ARBA" id="ARBA00011245"/>
    </source>
</evidence>
<dbReference type="FunFam" id="3.30.200.20:FF:000315">
    <property type="entry name" value="Calcium-dependent protein kinase 3"/>
    <property type="match status" value="1"/>
</dbReference>
<dbReference type="RefSeq" id="XP_001030792.1">
    <property type="nucleotide sequence ID" value="XM_001030792.1"/>
</dbReference>
<dbReference type="PROSITE" id="PS50011">
    <property type="entry name" value="PROTEIN_KINASE_DOM"/>
    <property type="match status" value="1"/>
</dbReference>
<proteinExistence type="inferred from homology"/>
<keyword evidence="21" id="KW-0564">Palmitate</keyword>
<dbReference type="CDD" id="cd00051">
    <property type="entry name" value="EFh"/>
    <property type="match status" value="1"/>
</dbReference>
<dbReference type="InterPro" id="IPR050205">
    <property type="entry name" value="CDPK_Ser/Thr_kinases"/>
</dbReference>
<keyword evidence="12" id="KW-0479">Metal-binding</keyword>
<comment type="cofactor">
    <cofactor evidence="1">
        <name>Mg(2+)</name>
        <dbReference type="ChEBI" id="CHEBI:18420"/>
    </cofactor>
</comment>
<evidence type="ECO:0000256" key="20">
    <source>
        <dbReference type="ARBA" id="ARBA00023069"/>
    </source>
</evidence>
<dbReference type="EC" id="2.7.11.1" evidence="6"/>
<evidence type="ECO:0000256" key="26">
    <source>
        <dbReference type="ARBA" id="ARBA00048679"/>
    </source>
</evidence>
<dbReference type="PROSITE" id="PS00107">
    <property type="entry name" value="PROTEIN_KINASE_ATP"/>
    <property type="match status" value="1"/>
</dbReference>
<evidence type="ECO:0000256" key="15">
    <source>
        <dbReference type="ARBA" id="ARBA00022777"/>
    </source>
</evidence>
<comment type="function">
    <text evidence="27">Calcium-dependent protein kinase which acts as a sensor and effector of intracellular Ca(2+) levels probably in part downstream of cGMP-activated PKG kinase. During the liver stage, involved in sporozoite motility and thus in sporozoite invasion of host hepatocytes, probably together with CDPK4 and CDPK5. In the mosquito midgut and during the last stage of male gamete exflagellation, may play a role in the rupture of the host erythrocyte membrane. In the mosquito midgut, required for the differentiation of the zygote into the ookinete by promoting the translational activation of a subset of repressed mRNAs; these mRNAs are kept repressed in the zygote by the DOZI- or CITH-containing mRNP complexes. Dispensable during the asexual blood stage.</text>
</comment>
<comment type="catalytic activity">
    <reaction evidence="25">
        <text>L-threonyl-[protein] + ATP = O-phospho-L-threonyl-[protein] + ADP + H(+)</text>
        <dbReference type="Rhea" id="RHEA:46608"/>
        <dbReference type="Rhea" id="RHEA-COMP:11060"/>
        <dbReference type="Rhea" id="RHEA-COMP:11605"/>
        <dbReference type="ChEBI" id="CHEBI:15378"/>
        <dbReference type="ChEBI" id="CHEBI:30013"/>
        <dbReference type="ChEBI" id="CHEBI:30616"/>
        <dbReference type="ChEBI" id="CHEBI:61977"/>
        <dbReference type="ChEBI" id="CHEBI:456216"/>
        <dbReference type="EC" id="2.7.11.1"/>
    </reaction>
</comment>
<dbReference type="CDD" id="cd05117">
    <property type="entry name" value="STKc_CAMK"/>
    <property type="match status" value="1"/>
</dbReference>
<feature type="domain" description="EF-hand" evidence="33">
    <location>
        <begin position="414"/>
        <end position="449"/>
    </location>
</feature>
<keyword evidence="16" id="KW-0106">Calcium</keyword>
<dbReference type="Pfam" id="PF13499">
    <property type="entry name" value="EF-hand_7"/>
    <property type="match status" value="1"/>
</dbReference>
<feature type="domain" description="Protein kinase" evidence="32">
    <location>
        <begin position="30"/>
        <end position="300"/>
    </location>
</feature>
<evidence type="ECO:0000256" key="13">
    <source>
        <dbReference type="ARBA" id="ARBA00022737"/>
    </source>
</evidence>
<evidence type="ECO:0000256" key="14">
    <source>
        <dbReference type="ARBA" id="ARBA00022741"/>
    </source>
</evidence>
<dbReference type="GO" id="GO:0020005">
    <property type="term" value="C:symbiont-containing vacuole membrane"/>
    <property type="evidence" value="ECO:0007669"/>
    <property type="project" value="UniProtKB-SubCell"/>
</dbReference>
<evidence type="ECO:0000256" key="6">
    <source>
        <dbReference type="ARBA" id="ARBA00012513"/>
    </source>
</evidence>
<evidence type="ECO:0000256" key="10">
    <source>
        <dbReference type="ARBA" id="ARBA00022679"/>
    </source>
</evidence>
<sequence>MNPLMSPCMIEKQWLIKSKMGNIEDDYDFDQKKDNLGEGSYGVVYKATMKSTGQIRAVKVINKSRVKHQERLKNEIEIMSTLDHPNIIRLYETYEDQKNIYLVIEYCEGGELFDRIAERGYYTEQDAVALFRQIMSAINYCHSRKICHRDLKPENFLFCTKDDNSIIKVIDFGLSKTYGQVLDSPLKKKPLELTQVQSGVMKTRAGTPYYIAPEVLDGKYDEKCDIWSAGVTLYIILCGYPPFYGETDKEILQAVKKGEYEYEGDEWDIVSDECKNLIKKMLSKPELRFSSEMVMASKWIQKYSPPIKNDAKIPFQKIKLWNTYPKLKKLALSYIASQMSMFQIQPIAKQFILIDKDFDGCLTLQELINGTQDSQNPENQEIIKQTFKSFVSYLPNKIAFTDFVALVMDSSIYLKDNIIRQAFKIFDKNNIGKISPNHLNELFLDNAYYAKKKIDYWVDMVKCCDFKNDGVIDYEEFSKMIYENSEQMQISA</sequence>
<dbReference type="GO" id="GO:0031514">
    <property type="term" value="C:motile cilium"/>
    <property type="evidence" value="ECO:0007669"/>
    <property type="project" value="UniProtKB-SubCell"/>
</dbReference>
<evidence type="ECO:0000256" key="21">
    <source>
        <dbReference type="ARBA" id="ARBA00023139"/>
    </source>
</evidence>
<keyword evidence="14 30" id="KW-0547">Nucleotide-binding</keyword>